<accession>A0A846ZGX6</accession>
<comment type="caution">
    <text evidence="3">The sequence shown here is derived from an EMBL/GenBank/DDBJ whole genome shotgun (WGS) entry which is preliminary data.</text>
</comment>
<feature type="transmembrane region" description="Helical" evidence="1">
    <location>
        <begin position="35"/>
        <end position="56"/>
    </location>
</feature>
<reference evidence="3 4" key="2">
    <citation type="submission" date="2020-04" db="EMBL/GenBank/DDBJ databases">
        <title>MicrobeNet Type strains.</title>
        <authorList>
            <person name="Nicholson A.C."/>
        </authorList>
    </citation>
    <scope>NUCLEOTIDE SEQUENCE [LARGE SCALE GENOMIC DNA]</scope>
    <source>
        <strain evidence="3 4">CCUG 54536</strain>
    </source>
</reference>
<evidence type="ECO:0000313" key="2">
    <source>
        <dbReference type="EMBL" id="MCT8389573.1"/>
    </source>
</evidence>
<dbReference type="Proteomes" id="UP001525857">
    <property type="component" value="Unassembled WGS sequence"/>
</dbReference>
<name>A0A846ZGX6_9LACO</name>
<evidence type="ECO:0000313" key="3">
    <source>
        <dbReference type="EMBL" id="NKZ18571.1"/>
    </source>
</evidence>
<dbReference type="EMBL" id="QVOV01000008">
    <property type="protein sequence ID" value="MCT8389573.1"/>
    <property type="molecule type" value="Genomic_DNA"/>
</dbReference>
<dbReference type="EMBL" id="JAAXPO010000005">
    <property type="protein sequence ID" value="NKZ18571.1"/>
    <property type="molecule type" value="Genomic_DNA"/>
</dbReference>
<reference evidence="2 5" key="1">
    <citation type="submission" date="2018-08" db="EMBL/GenBank/DDBJ databases">
        <title>Draft genome sequences of Leuconostoc spp. and Weissella spp. with biocontrol potential.</title>
        <authorList>
            <person name="Lo R."/>
            <person name="Ho V.T.T."/>
            <person name="Turner M.S."/>
        </authorList>
    </citation>
    <scope>NUCLEOTIDE SEQUENCE [LARGE SCALE GENOMIC DNA]</scope>
    <source>
        <strain evidence="2 5">733</strain>
    </source>
</reference>
<protein>
    <submittedName>
        <fullName evidence="3">DUF1056 family protein</fullName>
    </submittedName>
</protein>
<evidence type="ECO:0000313" key="5">
    <source>
        <dbReference type="Proteomes" id="UP001525857"/>
    </source>
</evidence>
<keyword evidence="1" id="KW-0472">Membrane</keyword>
<feature type="transmembrane region" description="Helical" evidence="1">
    <location>
        <begin position="12"/>
        <end position="29"/>
    </location>
</feature>
<dbReference type="Pfam" id="PF06341">
    <property type="entry name" value="DUF1056"/>
    <property type="match status" value="1"/>
</dbReference>
<dbReference type="Proteomes" id="UP000590460">
    <property type="component" value="Unassembled WGS sequence"/>
</dbReference>
<dbReference type="InterPro" id="IPR009406">
    <property type="entry name" value="DUF1056"/>
</dbReference>
<keyword evidence="1" id="KW-0812">Transmembrane</keyword>
<dbReference type="AlphaFoldDB" id="A0A846ZGX6"/>
<gene>
    <name evidence="2" type="ORF">D0501_05735</name>
    <name evidence="3" type="ORF">HF966_05210</name>
</gene>
<evidence type="ECO:0000256" key="1">
    <source>
        <dbReference type="SAM" id="Phobius"/>
    </source>
</evidence>
<evidence type="ECO:0000313" key="4">
    <source>
        <dbReference type="Proteomes" id="UP000590460"/>
    </source>
</evidence>
<organism evidence="3 4">
    <name type="scientific">Leuconostoc holzapfelii</name>
    <dbReference type="NCBI Taxonomy" id="434464"/>
    <lineage>
        <taxon>Bacteria</taxon>
        <taxon>Bacillati</taxon>
        <taxon>Bacillota</taxon>
        <taxon>Bacilli</taxon>
        <taxon>Lactobacillales</taxon>
        <taxon>Lactobacillaceae</taxon>
        <taxon>Leuconostoc</taxon>
    </lineage>
</organism>
<dbReference type="RefSeq" id="WP_168676854.1">
    <property type="nucleotide sequence ID" value="NZ_BPKV01000007.1"/>
</dbReference>
<keyword evidence="1" id="KW-1133">Transmembrane helix</keyword>
<sequence>MIKNFSKLLSSIWQNMLGVMLFISGIVLIDVGAFHINSIAGFIVTGVLLIVMAVILDQERRE</sequence>
<proteinExistence type="predicted"/>
<keyword evidence="5" id="KW-1185">Reference proteome</keyword>